<sequence length="221" mass="24854">MLTIGALCMYQLYGKISIPIARQSCKYSIDIPDGWDTIPQNVFLQKLGKFPLDIGLYPVCQKDYFDGNYIFISFLPTMKTLNGFKFDAIVEEVLAMNRKNMPANDSLKILNSKSEIVNGKYCIQTEFSALKDSISIACFQSLYLTKFGYISVTGYKKPNGTYQIKDVSKSVLNGINVESDYQYQEPQGGARFSVKQILMAIGIGFVVYLMLAYVPGLLKKK</sequence>
<accession>A0A1D3USE2</accession>
<gene>
    <name evidence="2" type="ORF">TFUB20_01978</name>
</gene>
<reference evidence="2 3" key="1">
    <citation type="submission" date="2016-09" db="EMBL/GenBank/DDBJ databases">
        <authorList>
            <person name="Capua I."/>
            <person name="De Benedictis P."/>
            <person name="Joannis T."/>
            <person name="Lombin L.H."/>
            <person name="Cattoli G."/>
        </authorList>
    </citation>
    <scope>NUCLEOTIDE SEQUENCE [LARGE SCALE GENOMIC DNA]</scope>
    <source>
        <strain evidence="2 3">UB20</strain>
    </source>
</reference>
<evidence type="ECO:0000256" key="1">
    <source>
        <dbReference type="SAM" id="Phobius"/>
    </source>
</evidence>
<evidence type="ECO:0000313" key="2">
    <source>
        <dbReference type="EMBL" id="SCQ23186.1"/>
    </source>
</evidence>
<keyword evidence="1" id="KW-0812">Transmembrane</keyword>
<proteinExistence type="predicted"/>
<evidence type="ECO:0000313" key="3">
    <source>
        <dbReference type="Proteomes" id="UP000182057"/>
    </source>
</evidence>
<keyword evidence="1" id="KW-0472">Membrane</keyword>
<dbReference type="AlphaFoldDB" id="A0A1D3USE2"/>
<dbReference type="EMBL" id="FMMM01000067">
    <property type="protein sequence ID" value="SCQ23186.1"/>
    <property type="molecule type" value="Genomic_DNA"/>
</dbReference>
<dbReference type="Proteomes" id="UP000182057">
    <property type="component" value="Unassembled WGS sequence"/>
</dbReference>
<feature type="transmembrane region" description="Helical" evidence="1">
    <location>
        <begin position="197"/>
        <end position="218"/>
    </location>
</feature>
<name>A0A1D3USE2_TANFO</name>
<protein>
    <submittedName>
        <fullName evidence="2">Uncharacterized protein</fullName>
    </submittedName>
</protein>
<keyword evidence="1" id="KW-1133">Transmembrane helix</keyword>
<organism evidence="2 3">
    <name type="scientific">Tannerella forsythia</name>
    <name type="common">Bacteroides forsythus</name>
    <dbReference type="NCBI Taxonomy" id="28112"/>
    <lineage>
        <taxon>Bacteria</taxon>
        <taxon>Pseudomonadati</taxon>
        <taxon>Bacteroidota</taxon>
        <taxon>Bacteroidia</taxon>
        <taxon>Bacteroidales</taxon>
        <taxon>Tannerellaceae</taxon>
        <taxon>Tannerella</taxon>
    </lineage>
</organism>